<feature type="transmembrane region" description="Helical" evidence="1">
    <location>
        <begin position="313"/>
        <end position="332"/>
    </location>
</feature>
<proteinExistence type="predicted"/>
<feature type="transmembrane region" description="Helical" evidence="1">
    <location>
        <begin position="144"/>
        <end position="168"/>
    </location>
</feature>
<feature type="transmembrane region" description="Helical" evidence="1">
    <location>
        <begin position="272"/>
        <end position="292"/>
    </location>
</feature>
<dbReference type="InterPro" id="IPR005240">
    <property type="entry name" value="DUF389"/>
</dbReference>
<feature type="transmembrane region" description="Helical" evidence="1">
    <location>
        <begin position="118"/>
        <end position="138"/>
    </location>
</feature>
<dbReference type="Proteomes" id="UP000886005">
    <property type="component" value="Unassembled WGS sequence"/>
</dbReference>
<dbReference type="AlphaFoldDB" id="A0A7V1LPQ6"/>
<dbReference type="PANTHER" id="PTHR20992:SF9">
    <property type="entry name" value="AT15442P-RELATED"/>
    <property type="match status" value="1"/>
</dbReference>
<feature type="transmembrane region" description="Helical" evidence="1">
    <location>
        <begin position="212"/>
        <end position="232"/>
    </location>
</feature>
<feature type="transmembrane region" description="Helical" evidence="1">
    <location>
        <begin position="239"/>
        <end position="260"/>
    </location>
</feature>
<name>A0A7V1LPQ6_CALAY</name>
<reference evidence="2" key="1">
    <citation type="journal article" date="2020" name="mSystems">
        <title>Genome- and Community-Level Interaction Insights into Carbon Utilization and Element Cycling Functions of Hydrothermarchaeota in Hydrothermal Sediment.</title>
        <authorList>
            <person name="Zhou Z."/>
            <person name="Liu Y."/>
            <person name="Xu W."/>
            <person name="Pan J."/>
            <person name="Luo Z.H."/>
            <person name="Li M."/>
        </authorList>
    </citation>
    <scope>NUCLEOTIDE SEQUENCE [LARGE SCALE GENOMIC DNA]</scope>
    <source>
        <strain evidence="2">HyVt-456</strain>
    </source>
</reference>
<keyword evidence="1" id="KW-0472">Membrane</keyword>
<gene>
    <name evidence="2" type="ORF">ENJ10_14305</name>
</gene>
<keyword evidence="1" id="KW-0812">Transmembrane</keyword>
<keyword evidence="1" id="KW-1133">Transmembrane helix</keyword>
<organism evidence="2">
    <name type="scientific">Caldithrix abyssi</name>
    <dbReference type="NCBI Taxonomy" id="187145"/>
    <lineage>
        <taxon>Bacteria</taxon>
        <taxon>Pseudomonadati</taxon>
        <taxon>Calditrichota</taxon>
        <taxon>Calditrichia</taxon>
        <taxon>Calditrichales</taxon>
        <taxon>Calditrichaceae</taxon>
        <taxon>Caldithrix</taxon>
    </lineage>
</organism>
<evidence type="ECO:0000256" key="1">
    <source>
        <dbReference type="SAM" id="Phobius"/>
    </source>
</evidence>
<dbReference type="NCBIfam" id="TIGR00341">
    <property type="entry name" value="TIGR00341 family protein"/>
    <property type="match status" value="1"/>
</dbReference>
<evidence type="ECO:0000313" key="2">
    <source>
        <dbReference type="EMBL" id="HED11858.1"/>
    </source>
</evidence>
<protein>
    <submittedName>
        <fullName evidence="2">TIGR00341 family protein</fullName>
    </submittedName>
</protein>
<dbReference type="Pfam" id="PF04087">
    <property type="entry name" value="DUF389"/>
    <property type="match status" value="1"/>
</dbReference>
<feature type="transmembrane region" description="Helical" evidence="1">
    <location>
        <begin position="180"/>
        <end position="200"/>
    </location>
</feature>
<dbReference type="EMBL" id="DRLD01000405">
    <property type="protein sequence ID" value="HED11858.1"/>
    <property type="molecule type" value="Genomic_DNA"/>
</dbReference>
<comment type="caution">
    <text evidence="2">The sequence shown here is derived from an EMBL/GenBank/DDBJ whole genome shotgun (WGS) entry which is preliminary data.</text>
</comment>
<accession>A0A7V1LPQ6</accession>
<sequence>MSERVIKIILPREHAKEALALLEEREKLNYWQEERSSKNFVVSILLDSVQSEAIMDLFEKKFSKTAGFRLILFPVEASLPRPKEKKKKTGPGDEKKEQARLRISREELFSDVVESTKLNNVFILMTVLSTVVVAIGLLNNNVAVIIGAMVIAPFLGPNVALALSSVLAEKKLGMDAMKTLIAGGAIVVFLAAAMGLLLDVDPGVAEISSRTGIGFADIILALASGAAGVLAFTTGASAAVIGVMVAVALLPPLTVFGLMVGSGEYELATGAFLLFSANIICVNLAGIGTFLFQGVSPRTWYAADKAKKAIRKSLVLWIVTLALLAAVIFLWSR</sequence>
<dbReference type="PANTHER" id="PTHR20992">
    <property type="entry name" value="AT15442P-RELATED"/>
    <property type="match status" value="1"/>
</dbReference>